<dbReference type="Pfam" id="PF06367">
    <property type="entry name" value="Drf_FH3"/>
    <property type="match status" value="1"/>
</dbReference>
<evidence type="ECO:0000313" key="5">
    <source>
        <dbReference type="Ensembl" id="ENSCCRP00000058570.2"/>
    </source>
</evidence>
<evidence type="ECO:0000256" key="1">
    <source>
        <dbReference type="SAM" id="MobiDB-lite"/>
    </source>
</evidence>
<sequence length="1002" mass="109968">MSGKPDGAQKKWAAVQGRLGSSQDSDSSQEANLENADAELCIRLLQVPTVVNYSGLKKRLEKSDHAWMGQFLELSGLDLLLEALDRLSGRGCSRIADALLQLTCVSCVRAVMNSSAGIHFIMDNEGYVRKLSRALDTSNTMVKKQVFELLAALSMFSSEGHRLALDALDHYKTVKTQQYRFSVIMNELQYTDNVPYMVTLLSVINALIFSADNLRQRDKMRKEFIGLQLLHLLPKLREEDDEDLIIQCEAFEEAMAEDEDELLMLYGGIDMSNHQEVFTSLFNKVSSNGSAIMPKILLLHFFFSPFHTISIVMDSCEKILQRLVFTKESSKGSYEVDGYESKRKNQAVQTETREDTLECSCKPAKNQEPPRNSTKTAPPPPPPPPNMVSPPISAVPLKTGAAPPPGASMHPPPPPPPLPGMASAGPPPPPPLPGMSAPPPPPPPPPLPGMGALPPPPPPPPPPLLPGMGALPPPPPPPLPGMGALPPPPPPPPLPGMGALPPPPPPPPLPGMGALPPPPPPLPGMGALPPPPPGAGDVVVARTFHPVGQCYSAPVRSGPHPSLRMKKLNWQKLNSRAVADGPSMWASVTSKSQLEPNYSSIEQLFCLPLTEPKDKSPAAPLKKELKEISFIDAKKNMNLNIFLKQFKCSNEEFVSMLQKGDCSKFDVESLKQLLKLLPEKHEIDNLKSFQGDPDKLAKVDRFYLSLLAVPCYQLRIECMLLCEETLSVLDILKPKVELLETASCSRIISSERFFPFCQGSHTGNAEGFKISSLLKLTETKANKSRITLLHHILEVQYTSVALLFMTKTISVIEKTHGDSSHALDQRFSNMDSRKGDLAQYLCEDVSQLSLDELFSTIKTFRQLFIRALKENKIRKEQAAKTEKRKQQLQEEESKRQKGEDGKIIRRGVVLQEDGCIIDQLLADIRKGFTLRKTRPRCESESASSSAMHRDTGASGKNISAEAAAVQKSEAIVFISPLSRVVSVLKGSDCEPLLNLLFDKNRL</sequence>
<dbReference type="InterPro" id="IPR042201">
    <property type="entry name" value="FH2_Formin_sf"/>
</dbReference>
<evidence type="ECO:0000313" key="6">
    <source>
        <dbReference type="Proteomes" id="UP001108240"/>
    </source>
</evidence>
<dbReference type="InterPro" id="IPR015425">
    <property type="entry name" value="FH2_Formin"/>
</dbReference>
<protein>
    <submittedName>
        <fullName evidence="5">Inverted formin 2</fullName>
    </submittedName>
</protein>
<dbReference type="GO" id="GO:0031267">
    <property type="term" value="F:small GTPase binding"/>
    <property type="evidence" value="ECO:0007669"/>
    <property type="project" value="InterPro"/>
</dbReference>
<feature type="domain" description="FH2" evidence="4">
    <location>
        <begin position="555"/>
        <end position="950"/>
    </location>
</feature>
<feature type="compositionally biased region" description="Pro residues" evidence="1">
    <location>
        <begin position="402"/>
        <end position="533"/>
    </location>
</feature>
<dbReference type="InterPro" id="IPR014768">
    <property type="entry name" value="GBD/FH3_dom"/>
</dbReference>
<dbReference type="InterPro" id="IPR016024">
    <property type="entry name" value="ARM-type_fold"/>
</dbReference>
<dbReference type="SMART" id="SM01139">
    <property type="entry name" value="Drf_FH3"/>
    <property type="match status" value="1"/>
</dbReference>
<organism evidence="5 6">
    <name type="scientific">Cyprinus carpio carpio</name>
    <dbReference type="NCBI Taxonomy" id="630221"/>
    <lineage>
        <taxon>Eukaryota</taxon>
        <taxon>Metazoa</taxon>
        <taxon>Chordata</taxon>
        <taxon>Craniata</taxon>
        <taxon>Vertebrata</taxon>
        <taxon>Euteleostomi</taxon>
        <taxon>Actinopterygii</taxon>
        <taxon>Neopterygii</taxon>
        <taxon>Teleostei</taxon>
        <taxon>Ostariophysi</taxon>
        <taxon>Cypriniformes</taxon>
        <taxon>Cyprinidae</taxon>
        <taxon>Cyprininae</taxon>
        <taxon>Cyprinus</taxon>
    </lineage>
</organism>
<dbReference type="Proteomes" id="UP001108240">
    <property type="component" value="Unplaced"/>
</dbReference>
<dbReference type="SUPFAM" id="SSF101447">
    <property type="entry name" value="Formin homology 2 domain (FH2 domain)"/>
    <property type="match status" value="1"/>
</dbReference>
<reference evidence="5" key="2">
    <citation type="submission" date="2025-09" db="UniProtKB">
        <authorList>
            <consortium name="Ensembl"/>
        </authorList>
    </citation>
    <scope>IDENTIFICATION</scope>
</reference>
<dbReference type="GO" id="GO:0003779">
    <property type="term" value="F:actin binding"/>
    <property type="evidence" value="ECO:0007669"/>
    <property type="project" value="InterPro"/>
</dbReference>
<feature type="compositionally biased region" description="Pro residues" evidence="1">
    <location>
        <begin position="377"/>
        <end position="388"/>
    </location>
</feature>
<proteinExistence type="predicted"/>
<dbReference type="Gene3D" id="1.25.10.10">
    <property type="entry name" value="Leucine-rich Repeat Variant"/>
    <property type="match status" value="1"/>
</dbReference>
<feature type="compositionally biased region" description="Polar residues" evidence="1">
    <location>
        <begin position="19"/>
        <end position="30"/>
    </location>
</feature>
<dbReference type="GO" id="GO:0030036">
    <property type="term" value="P:actin cytoskeleton organization"/>
    <property type="evidence" value="ECO:0007669"/>
    <property type="project" value="InterPro"/>
</dbReference>
<evidence type="ECO:0000259" key="3">
    <source>
        <dbReference type="PROSITE" id="PS51232"/>
    </source>
</evidence>
<reference evidence="5" key="1">
    <citation type="submission" date="2025-08" db="UniProtKB">
        <authorList>
            <consortium name="Ensembl"/>
        </authorList>
    </citation>
    <scope>IDENTIFICATION</scope>
</reference>
<dbReference type="AlphaFoldDB" id="A0A8C1HL62"/>
<dbReference type="Pfam" id="PF02181">
    <property type="entry name" value="FH2"/>
    <property type="match status" value="1"/>
</dbReference>
<dbReference type="InterPro" id="IPR003124">
    <property type="entry name" value="WH2_dom"/>
</dbReference>
<accession>A0A8C1HL62</accession>
<dbReference type="SUPFAM" id="SSF48371">
    <property type="entry name" value="ARM repeat"/>
    <property type="match status" value="1"/>
</dbReference>
<evidence type="ECO:0000259" key="2">
    <source>
        <dbReference type="PROSITE" id="PS51082"/>
    </source>
</evidence>
<dbReference type="SMART" id="SM00498">
    <property type="entry name" value="FH2"/>
    <property type="match status" value="1"/>
</dbReference>
<feature type="domain" description="WH2" evidence="2">
    <location>
        <begin position="918"/>
        <end position="933"/>
    </location>
</feature>
<dbReference type="Ensembl" id="ENSCCRT00000063489.2">
    <property type="protein sequence ID" value="ENSCCRP00000058570.2"/>
    <property type="gene ID" value="ENSCCRG00000031408.2"/>
</dbReference>
<dbReference type="PROSITE" id="PS51082">
    <property type="entry name" value="WH2"/>
    <property type="match status" value="1"/>
</dbReference>
<dbReference type="PANTHER" id="PTHR46345">
    <property type="entry name" value="INVERTED FORMIN-2"/>
    <property type="match status" value="1"/>
</dbReference>
<feature type="region of interest" description="Disordered" evidence="1">
    <location>
        <begin position="875"/>
        <end position="897"/>
    </location>
</feature>
<dbReference type="Pfam" id="PF06371">
    <property type="entry name" value="Drf_GBD"/>
    <property type="match status" value="1"/>
</dbReference>
<dbReference type="Gene3D" id="1.20.58.2220">
    <property type="entry name" value="Formin, FH2 domain"/>
    <property type="match status" value="2"/>
</dbReference>
<dbReference type="SMART" id="SM01140">
    <property type="entry name" value="Drf_GBD"/>
    <property type="match status" value="1"/>
</dbReference>
<feature type="region of interest" description="Disordered" evidence="1">
    <location>
        <begin position="1"/>
        <end position="30"/>
    </location>
</feature>
<dbReference type="PANTHER" id="PTHR46345:SF5">
    <property type="entry name" value="INVERTED FORMIN-2"/>
    <property type="match status" value="1"/>
</dbReference>
<dbReference type="PROSITE" id="PS51232">
    <property type="entry name" value="GBD_FH3"/>
    <property type="match status" value="1"/>
</dbReference>
<dbReference type="InterPro" id="IPR010472">
    <property type="entry name" value="FH3_dom"/>
</dbReference>
<feature type="domain" description="GBD/FH3" evidence="3">
    <location>
        <begin position="1"/>
        <end position="340"/>
    </location>
</feature>
<dbReference type="GeneTree" id="ENSGT00940000155691"/>
<keyword evidence="6" id="KW-1185">Reference proteome</keyword>
<name>A0A8C1HL62_CYPCA</name>
<dbReference type="InterPro" id="IPR011989">
    <property type="entry name" value="ARM-like"/>
</dbReference>
<dbReference type="PROSITE" id="PS51444">
    <property type="entry name" value="FH2"/>
    <property type="match status" value="1"/>
</dbReference>
<dbReference type="InterPro" id="IPR010473">
    <property type="entry name" value="GTPase-bd"/>
</dbReference>
<evidence type="ECO:0000259" key="4">
    <source>
        <dbReference type="PROSITE" id="PS51444"/>
    </source>
</evidence>
<feature type="region of interest" description="Disordered" evidence="1">
    <location>
        <begin position="334"/>
        <end position="533"/>
    </location>
</feature>